<sequence>MSLKNLMVHLDQSERTSCRLDLAVSLARTHQARLIGVFGQLAQSQSVGVVSSWPTPEYAAAAQASKAAFEAATAGLPRVEWHDINRGSEAELVRWVTDWARHADLVIMGQHDDKAGPCVPADLTEEVVLNAGRPVLIIPYIGKYTEIGRRPLVAWSNVREAARALNDALPLMEGCEKTTVISFAPNAEEARSACDNVIRHLACHGIQAQSQVMLVTDIGIMDMLLNATTDLATDLLVMGAHGHVGLPFMSRGAGTRYILRHMTVPVLMSN</sequence>
<dbReference type="Pfam" id="PF00582">
    <property type="entry name" value="Usp"/>
    <property type="match status" value="2"/>
</dbReference>
<comment type="similarity">
    <text evidence="1">Belongs to the universal stress protein A family.</text>
</comment>
<proteinExistence type="inferred from homology"/>
<accession>A0A0C1Y6S3</accession>
<dbReference type="AlphaFoldDB" id="A0A0C1Y6S3"/>
<feature type="domain" description="UspA" evidence="2">
    <location>
        <begin position="222"/>
        <end position="268"/>
    </location>
</feature>
<evidence type="ECO:0000256" key="1">
    <source>
        <dbReference type="ARBA" id="ARBA00008791"/>
    </source>
</evidence>
<organism evidence="3 4">
    <name type="scientific">Noviherbaspirillum autotrophicum</name>
    <dbReference type="NCBI Taxonomy" id="709839"/>
    <lineage>
        <taxon>Bacteria</taxon>
        <taxon>Pseudomonadati</taxon>
        <taxon>Pseudomonadota</taxon>
        <taxon>Betaproteobacteria</taxon>
        <taxon>Burkholderiales</taxon>
        <taxon>Oxalobacteraceae</taxon>
        <taxon>Noviherbaspirillum</taxon>
    </lineage>
</organism>
<comment type="caution">
    <text evidence="3">The sequence shown here is derived from an EMBL/GenBank/DDBJ whole genome shotgun (WGS) entry which is preliminary data.</text>
</comment>
<keyword evidence="4" id="KW-1185">Reference proteome</keyword>
<evidence type="ECO:0000259" key="2">
    <source>
        <dbReference type="Pfam" id="PF00582"/>
    </source>
</evidence>
<gene>
    <name evidence="3" type="ORF">TSA66_20400</name>
</gene>
<dbReference type="Gene3D" id="3.40.50.12370">
    <property type="match status" value="1"/>
</dbReference>
<evidence type="ECO:0000313" key="3">
    <source>
        <dbReference type="EMBL" id="KIF82653.1"/>
    </source>
</evidence>
<dbReference type="PANTHER" id="PTHR46268:SF6">
    <property type="entry name" value="UNIVERSAL STRESS PROTEIN UP12"/>
    <property type="match status" value="1"/>
</dbReference>
<dbReference type="EMBL" id="JWJG01000028">
    <property type="protein sequence ID" value="KIF82653.1"/>
    <property type="molecule type" value="Genomic_DNA"/>
</dbReference>
<reference evidence="3 4" key="1">
    <citation type="submission" date="2014-12" db="EMBL/GenBank/DDBJ databases">
        <title>Denitrispirillum autotrophicum gen. nov., sp. nov., Denitrifying, Facultatively Autotrophic Bacteria Isolated from Rice Paddy Soil.</title>
        <authorList>
            <person name="Ishii S."/>
            <person name="Ashida N."/>
            <person name="Ohno H."/>
            <person name="Otsuka S."/>
            <person name="Yokota A."/>
            <person name="Senoo K."/>
        </authorList>
    </citation>
    <scope>NUCLEOTIDE SEQUENCE [LARGE SCALE GENOMIC DNA]</scope>
    <source>
        <strain evidence="3 4">TSA66</strain>
    </source>
</reference>
<dbReference type="SUPFAM" id="SSF52402">
    <property type="entry name" value="Adenine nucleotide alpha hydrolases-like"/>
    <property type="match status" value="2"/>
</dbReference>
<dbReference type="InterPro" id="IPR006016">
    <property type="entry name" value="UspA"/>
</dbReference>
<dbReference type="CDD" id="cd00293">
    <property type="entry name" value="USP-like"/>
    <property type="match status" value="1"/>
</dbReference>
<dbReference type="Proteomes" id="UP000031572">
    <property type="component" value="Unassembled WGS sequence"/>
</dbReference>
<dbReference type="PANTHER" id="PTHR46268">
    <property type="entry name" value="STRESS RESPONSE PROTEIN NHAX"/>
    <property type="match status" value="1"/>
</dbReference>
<dbReference type="RefSeq" id="WP_040041331.1">
    <property type="nucleotide sequence ID" value="NZ_JWJG01000028.1"/>
</dbReference>
<feature type="domain" description="UspA" evidence="2">
    <location>
        <begin position="4"/>
        <end position="139"/>
    </location>
</feature>
<name>A0A0C1Y6S3_9BURK</name>
<evidence type="ECO:0000313" key="4">
    <source>
        <dbReference type="Proteomes" id="UP000031572"/>
    </source>
</evidence>
<protein>
    <recommendedName>
        <fullName evidence="2">UspA domain-containing protein</fullName>
    </recommendedName>
</protein>